<keyword evidence="2" id="KW-0812">Transmembrane</keyword>
<feature type="transmembrane region" description="Helical" evidence="2">
    <location>
        <begin position="92"/>
        <end position="114"/>
    </location>
</feature>
<keyword evidence="2" id="KW-1133">Transmembrane helix</keyword>
<dbReference type="Proteomes" id="UP000789570">
    <property type="component" value="Unassembled WGS sequence"/>
</dbReference>
<evidence type="ECO:0000313" key="3">
    <source>
        <dbReference type="EMBL" id="CAG8691542.1"/>
    </source>
</evidence>
<keyword evidence="2" id="KW-0472">Membrane</keyword>
<proteinExistence type="predicted"/>
<feature type="transmembrane region" description="Helical" evidence="2">
    <location>
        <begin position="20"/>
        <end position="43"/>
    </location>
</feature>
<dbReference type="EMBL" id="CAJVPQ010006978">
    <property type="protein sequence ID" value="CAG8691542.1"/>
    <property type="molecule type" value="Genomic_DNA"/>
</dbReference>
<comment type="caution">
    <text evidence="3">The sequence shown here is derived from an EMBL/GenBank/DDBJ whole genome shotgun (WGS) entry which is preliminary data.</text>
</comment>
<name>A0A9N9EUY0_9GLOM</name>
<evidence type="ECO:0000256" key="2">
    <source>
        <dbReference type="SAM" id="Phobius"/>
    </source>
</evidence>
<feature type="region of interest" description="Disordered" evidence="1">
    <location>
        <begin position="199"/>
        <end position="227"/>
    </location>
</feature>
<keyword evidence="4" id="KW-1185">Reference proteome</keyword>
<reference evidence="3" key="1">
    <citation type="submission" date="2021-06" db="EMBL/GenBank/DDBJ databases">
        <authorList>
            <person name="Kallberg Y."/>
            <person name="Tangrot J."/>
            <person name="Rosling A."/>
        </authorList>
    </citation>
    <scope>NUCLEOTIDE SEQUENCE</scope>
    <source>
        <strain evidence="3">UK204</strain>
    </source>
</reference>
<gene>
    <name evidence="3" type="ORF">FCALED_LOCUS12988</name>
</gene>
<evidence type="ECO:0000313" key="4">
    <source>
        <dbReference type="Proteomes" id="UP000789570"/>
    </source>
</evidence>
<feature type="transmembrane region" description="Helical" evidence="2">
    <location>
        <begin position="129"/>
        <end position="154"/>
    </location>
</feature>
<dbReference type="OrthoDB" id="10465676at2759"/>
<protein>
    <submittedName>
        <fullName evidence="3">2255_t:CDS:1</fullName>
    </submittedName>
</protein>
<sequence length="227" mass="26101">MRLPPTRERGFLRPPHSQKLGLIVFNLAFAINWSCLLCEIYPNVLWAEIFGIIPYNLLASISGIDLLGLVYATPSVDDDEDWVTNKLLTNKLILDIIGILILLHPFCLFLPIAVRLGSYADQPETLDKAYYYFKILFIAWPSGLALLLVFKFFLWMRLTWVIKHQIETIKENSDDTSISLKLVKWQNLMKKRKPNVDDYLNDNKATDNNKDNSEGGKRFSFEIASST</sequence>
<dbReference type="AlphaFoldDB" id="A0A9N9EUY0"/>
<feature type="transmembrane region" description="Helical" evidence="2">
    <location>
        <begin position="49"/>
        <end position="71"/>
    </location>
</feature>
<feature type="non-terminal residue" evidence="3">
    <location>
        <position position="227"/>
    </location>
</feature>
<feature type="compositionally biased region" description="Basic and acidic residues" evidence="1">
    <location>
        <begin position="204"/>
        <end position="220"/>
    </location>
</feature>
<accession>A0A9N9EUY0</accession>
<organism evidence="3 4">
    <name type="scientific">Funneliformis caledonium</name>
    <dbReference type="NCBI Taxonomy" id="1117310"/>
    <lineage>
        <taxon>Eukaryota</taxon>
        <taxon>Fungi</taxon>
        <taxon>Fungi incertae sedis</taxon>
        <taxon>Mucoromycota</taxon>
        <taxon>Glomeromycotina</taxon>
        <taxon>Glomeromycetes</taxon>
        <taxon>Glomerales</taxon>
        <taxon>Glomeraceae</taxon>
        <taxon>Funneliformis</taxon>
    </lineage>
</organism>
<evidence type="ECO:0000256" key="1">
    <source>
        <dbReference type="SAM" id="MobiDB-lite"/>
    </source>
</evidence>